<dbReference type="RefSeq" id="WP_147094295.1">
    <property type="nucleotide sequence ID" value="NZ_BJVC01000006.1"/>
</dbReference>
<feature type="coiled-coil region" evidence="1">
    <location>
        <begin position="97"/>
        <end position="124"/>
    </location>
</feature>
<feature type="compositionally biased region" description="Basic and acidic residues" evidence="2">
    <location>
        <begin position="287"/>
        <end position="297"/>
    </location>
</feature>
<accession>A0A511BSH0</accession>
<protein>
    <recommendedName>
        <fullName evidence="4">M23ase beta-sheet core domain-containing protein</fullName>
    </recommendedName>
</protein>
<dbReference type="OrthoDB" id="9809144at2"/>
<comment type="caution">
    <text evidence="5">The sequence shown here is derived from an EMBL/GenBank/DDBJ whole genome shotgun (WGS) entry which is preliminary data.</text>
</comment>
<dbReference type="InterPro" id="IPR016047">
    <property type="entry name" value="M23ase_b-sheet_dom"/>
</dbReference>
<feature type="compositionally biased region" description="Basic and acidic residues" evidence="2">
    <location>
        <begin position="226"/>
        <end position="238"/>
    </location>
</feature>
<dbReference type="Pfam" id="PF01551">
    <property type="entry name" value="Peptidase_M23"/>
    <property type="match status" value="1"/>
</dbReference>
<evidence type="ECO:0000313" key="5">
    <source>
        <dbReference type="EMBL" id="GEL03240.1"/>
    </source>
</evidence>
<feature type="region of interest" description="Disordered" evidence="2">
    <location>
        <begin position="287"/>
        <end position="314"/>
    </location>
</feature>
<reference evidence="5 6" key="1">
    <citation type="submission" date="2019-07" db="EMBL/GenBank/DDBJ databases">
        <title>Whole genome shotgun sequence of Swaminathania salitolerans NBRC 104436.</title>
        <authorList>
            <person name="Hosoyama A."/>
            <person name="Uohara A."/>
            <person name="Ohji S."/>
            <person name="Ichikawa N."/>
        </authorList>
    </citation>
    <scope>NUCLEOTIDE SEQUENCE [LARGE SCALE GENOMIC DNA]</scope>
    <source>
        <strain evidence="5 6">NBRC 104436</strain>
    </source>
</reference>
<name>A0A511BSH0_9PROT</name>
<evidence type="ECO:0000256" key="2">
    <source>
        <dbReference type="SAM" id="MobiDB-lite"/>
    </source>
</evidence>
<dbReference type="EMBL" id="BJVC01000006">
    <property type="protein sequence ID" value="GEL03240.1"/>
    <property type="molecule type" value="Genomic_DNA"/>
</dbReference>
<feature type="compositionally biased region" description="Low complexity" evidence="2">
    <location>
        <begin position="239"/>
        <end position="251"/>
    </location>
</feature>
<dbReference type="InterPro" id="IPR011055">
    <property type="entry name" value="Dup_hybrid_motif"/>
</dbReference>
<evidence type="ECO:0000259" key="4">
    <source>
        <dbReference type="Pfam" id="PF01551"/>
    </source>
</evidence>
<feature type="chain" id="PRO_5021973478" description="M23ase beta-sheet core domain-containing protein" evidence="3">
    <location>
        <begin position="29"/>
        <end position="427"/>
    </location>
</feature>
<keyword evidence="3" id="KW-0732">Signal</keyword>
<feature type="region of interest" description="Disordered" evidence="2">
    <location>
        <begin position="226"/>
        <end position="252"/>
    </location>
</feature>
<feature type="domain" description="M23ase beta-sheet core" evidence="4">
    <location>
        <begin position="334"/>
        <end position="423"/>
    </location>
</feature>
<dbReference type="Gene3D" id="2.70.70.10">
    <property type="entry name" value="Glucose Permease (Domain IIA)"/>
    <property type="match status" value="1"/>
</dbReference>
<evidence type="ECO:0000256" key="1">
    <source>
        <dbReference type="SAM" id="Coils"/>
    </source>
</evidence>
<dbReference type="SUPFAM" id="SSF51261">
    <property type="entry name" value="Duplicated hybrid motif"/>
    <property type="match status" value="1"/>
</dbReference>
<evidence type="ECO:0000313" key="6">
    <source>
        <dbReference type="Proteomes" id="UP000321405"/>
    </source>
</evidence>
<feature type="signal peptide" evidence="3">
    <location>
        <begin position="1"/>
        <end position="28"/>
    </location>
</feature>
<evidence type="ECO:0000256" key="3">
    <source>
        <dbReference type="SAM" id="SignalP"/>
    </source>
</evidence>
<organism evidence="5 6">
    <name type="scientific">Swaminathania salitolerans</name>
    <dbReference type="NCBI Taxonomy" id="182838"/>
    <lineage>
        <taxon>Bacteria</taxon>
        <taxon>Pseudomonadati</taxon>
        <taxon>Pseudomonadota</taxon>
        <taxon>Alphaproteobacteria</taxon>
        <taxon>Acetobacterales</taxon>
        <taxon>Acetobacteraceae</taxon>
        <taxon>Swaminathania</taxon>
    </lineage>
</organism>
<dbReference type="PROSITE" id="PS51257">
    <property type="entry name" value="PROKAR_LIPOPROTEIN"/>
    <property type="match status" value="1"/>
</dbReference>
<sequence>MPVKTPTLTGMILLAGCLAMLTPETARARHEAVSAHHGKTAHVSRNALAAARRKKAALVKRRAAQSAVIAARKKTRDEAAKDAAASAQKARHFSALTEQAESELSSTEAQIALLTEDIAALTARQKAQAEALARGRARLQALLPVAVRLSRYPGTSFISLSGQASEAVQGLSIIAGLARATARQTRDLAAQQVLLDKTAQTLAERNEALQAARGKLATLRDRNARLSREATRAQEEAQARASAAQREIASATEKAGNLEEAIAAIEKTQADIQARLAQQAEALARRHQAEKAKDVSRQAESLGAGDGVSRGGGQGPVSGTVLTGWHQHTESGPATGITYTAHASAIVRAPCAGQIDFAGPFRSFGNMIILDCGHHYRFVLAGFGKLSASSGQHVGRKAVLGAMSAEGGRLFVQLRAGSKAVDPRPYL</sequence>
<dbReference type="CDD" id="cd12797">
    <property type="entry name" value="M23_peptidase"/>
    <property type="match status" value="1"/>
</dbReference>
<dbReference type="Proteomes" id="UP000321405">
    <property type="component" value="Unassembled WGS sequence"/>
</dbReference>
<feature type="compositionally biased region" description="Gly residues" evidence="2">
    <location>
        <begin position="304"/>
        <end position="314"/>
    </location>
</feature>
<dbReference type="AlphaFoldDB" id="A0A511BSH0"/>
<keyword evidence="1" id="KW-0175">Coiled coil</keyword>
<gene>
    <name evidence="5" type="ORF">SSA02_24030</name>
</gene>
<proteinExistence type="predicted"/>
<keyword evidence="6" id="KW-1185">Reference proteome</keyword>